<accession>A0ABZ0GTY5</accession>
<dbReference type="SUPFAM" id="SSF53649">
    <property type="entry name" value="Alkaline phosphatase-like"/>
    <property type="match status" value="1"/>
</dbReference>
<dbReference type="PANTHER" id="PTHR45953:SF1">
    <property type="entry name" value="IDURONATE 2-SULFATASE"/>
    <property type="match status" value="1"/>
</dbReference>
<evidence type="ECO:0000256" key="7">
    <source>
        <dbReference type="SAM" id="SignalP"/>
    </source>
</evidence>
<dbReference type="EMBL" id="CP136600">
    <property type="protein sequence ID" value="WOH39437.1"/>
    <property type="molecule type" value="Genomic_DNA"/>
</dbReference>
<feature type="domain" description="Sulfatase N-terminal" evidence="8">
    <location>
        <begin position="30"/>
        <end position="371"/>
    </location>
</feature>
<comment type="similarity">
    <text evidence="2">Belongs to the sulfatase family.</text>
</comment>
<keyword evidence="10" id="KW-1185">Reference proteome</keyword>
<dbReference type="RefSeq" id="WP_348398203.1">
    <property type="nucleotide sequence ID" value="NZ_CP136600.1"/>
</dbReference>
<evidence type="ECO:0000256" key="5">
    <source>
        <dbReference type="ARBA" id="ARBA00022801"/>
    </source>
</evidence>
<evidence type="ECO:0000256" key="3">
    <source>
        <dbReference type="ARBA" id="ARBA00022723"/>
    </source>
</evidence>
<evidence type="ECO:0000256" key="4">
    <source>
        <dbReference type="ARBA" id="ARBA00022729"/>
    </source>
</evidence>
<evidence type="ECO:0000313" key="9">
    <source>
        <dbReference type="EMBL" id="WOH39437.1"/>
    </source>
</evidence>
<evidence type="ECO:0000259" key="8">
    <source>
        <dbReference type="Pfam" id="PF00884"/>
    </source>
</evidence>
<dbReference type="Gene3D" id="3.40.720.10">
    <property type="entry name" value="Alkaline Phosphatase, subunit A"/>
    <property type="match status" value="1"/>
</dbReference>
<dbReference type="Proteomes" id="UP001301442">
    <property type="component" value="Chromosome"/>
</dbReference>
<reference evidence="9 10" key="1">
    <citation type="submission" date="2023-09" db="EMBL/GenBank/DDBJ databases">
        <authorList>
            <person name="Qi X."/>
        </authorList>
    </citation>
    <scope>NUCLEOTIDE SEQUENCE [LARGE SCALE GENOMIC DNA]</scope>
    <source>
        <strain evidence="9 10">S1-1</strain>
    </source>
</reference>
<dbReference type="CDD" id="cd16030">
    <property type="entry name" value="iduronate-2-sulfatase"/>
    <property type="match status" value="1"/>
</dbReference>
<sequence length="476" mass="53198">MKYSQLIKVLAISLSCISLTIFAAENNKQPNVLFIAVDDLKPLIGAYGNDKIITPNIDAIAAQGTLFSNAYSQWPVCGPSRMSLLTGLRPEVNGIMNLKDKIRNVNPDVVTLPQLFKQNGYETAAVGKIFDPRNVESRAKDDPVSWSIAYKAPTSFVKGKKKLAVEIIDAPEHKFVDGNINERGKALLQQMGKSDKPFFLALGYKRPHLPFSVPKTYFDLYERNTFSLAPFQQAPTNSKAKYILNNNGEMLTYKPTPKLGEKIKPYSKKGFTEEQQRELIHGYYAAVSFVDNLVGELIFELEKTGKADNTIIVLWGDHGFHLGDHGLWGKHTTMEQANHVPLIIKVPGKKASVYQQPVGLMDIFPTLTDLAAIKTPEGLQGDSLVSAINQQSDSKQPVAISQYKRVGAFGYSMRTEKYRYTEWLSKSKKVVYKDLYDMEKDPGETVNVIDDENYKEVVVELAALLRANGQGLKRLK</sequence>
<evidence type="ECO:0000256" key="1">
    <source>
        <dbReference type="ARBA" id="ARBA00001913"/>
    </source>
</evidence>
<comment type="cofactor">
    <cofactor evidence="1">
        <name>Ca(2+)</name>
        <dbReference type="ChEBI" id="CHEBI:29108"/>
    </cofactor>
</comment>
<evidence type="ECO:0000256" key="6">
    <source>
        <dbReference type="ARBA" id="ARBA00022837"/>
    </source>
</evidence>
<keyword evidence="5" id="KW-0378">Hydrolase</keyword>
<keyword evidence="4 7" id="KW-0732">Signal</keyword>
<feature type="chain" id="PRO_5046409271" evidence="7">
    <location>
        <begin position="24"/>
        <end position="476"/>
    </location>
</feature>
<feature type="signal peptide" evidence="7">
    <location>
        <begin position="1"/>
        <end position="23"/>
    </location>
</feature>
<organism evidence="9 10">
    <name type="scientific">Thalassotalea fonticola</name>
    <dbReference type="NCBI Taxonomy" id="3065649"/>
    <lineage>
        <taxon>Bacteria</taxon>
        <taxon>Pseudomonadati</taxon>
        <taxon>Pseudomonadota</taxon>
        <taxon>Gammaproteobacteria</taxon>
        <taxon>Alteromonadales</taxon>
        <taxon>Colwelliaceae</taxon>
        <taxon>Thalassotalea</taxon>
    </lineage>
</organism>
<dbReference type="PANTHER" id="PTHR45953">
    <property type="entry name" value="IDURONATE 2-SULFATASE"/>
    <property type="match status" value="1"/>
</dbReference>
<dbReference type="InterPro" id="IPR017850">
    <property type="entry name" value="Alkaline_phosphatase_core_sf"/>
</dbReference>
<dbReference type="InterPro" id="IPR035874">
    <property type="entry name" value="IDS"/>
</dbReference>
<dbReference type="Pfam" id="PF00884">
    <property type="entry name" value="Sulfatase"/>
    <property type="match status" value="1"/>
</dbReference>
<evidence type="ECO:0000256" key="2">
    <source>
        <dbReference type="ARBA" id="ARBA00008779"/>
    </source>
</evidence>
<proteinExistence type="inferred from homology"/>
<dbReference type="InterPro" id="IPR024607">
    <property type="entry name" value="Sulfatase_CS"/>
</dbReference>
<keyword evidence="3" id="KW-0479">Metal-binding</keyword>
<keyword evidence="6" id="KW-0106">Calcium</keyword>
<protein>
    <submittedName>
        <fullName evidence="9">Sulfatase</fullName>
    </submittedName>
</protein>
<dbReference type="InterPro" id="IPR000917">
    <property type="entry name" value="Sulfatase_N"/>
</dbReference>
<dbReference type="PROSITE" id="PS00523">
    <property type="entry name" value="SULFATASE_1"/>
    <property type="match status" value="1"/>
</dbReference>
<name>A0ABZ0GTY5_9GAMM</name>
<gene>
    <name evidence="9" type="ORF">RI844_09470</name>
</gene>
<evidence type="ECO:0000313" key="10">
    <source>
        <dbReference type="Proteomes" id="UP001301442"/>
    </source>
</evidence>